<organism evidence="2">
    <name type="scientific">hydrothermal vent metagenome</name>
    <dbReference type="NCBI Taxonomy" id="652676"/>
    <lineage>
        <taxon>unclassified sequences</taxon>
        <taxon>metagenomes</taxon>
        <taxon>ecological metagenomes</taxon>
    </lineage>
</organism>
<dbReference type="InterPro" id="IPR045599">
    <property type="entry name" value="DUF6456"/>
</dbReference>
<sequence length="369" mass="40687">MQNGSAMAGPPRRFPAWVPKPVQHYLAHTEAGAPIRALAREAGCHASTVLRHIQRFEARRDDLLIDEALHHLGRRVVRPEGGAGSLVKETRMKNEPLVLDGDTALTDQRLRVESLRVLRRLCEKGAVLAVAAEMDKAVVVREDDQGNSTRTAIVEREIAAAMALKNWISCDKPARIARYKITGAGRSALNHFMAEDENKASGFADAQVPFMAQDICTDGRQPGRHRRNRYGFADTPLSALARRKDRDGQPFLSNDLVRAGERLREDFELSQIGSRATQNWDVFLTGEAGIDIDDGGPSVARSRVEGALRDLGPGLGDVVLRCCCYLEGLERAEKRMGWSARSGKIVLRIALQRLKRHYQSLGDAGGMIA</sequence>
<accession>A0A3B0S0N2</accession>
<dbReference type="Pfam" id="PF20057">
    <property type="entry name" value="DUF6456"/>
    <property type="match status" value="1"/>
</dbReference>
<feature type="domain" description="DUF6456" evidence="1">
    <location>
        <begin position="229"/>
        <end position="359"/>
    </location>
</feature>
<reference evidence="2" key="1">
    <citation type="submission" date="2018-06" db="EMBL/GenBank/DDBJ databases">
        <authorList>
            <person name="Zhirakovskaya E."/>
        </authorList>
    </citation>
    <scope>NUCLEOTIDE SEQUENCE</scope>
</reference>
<name>A0A3B0S0N2_9ZZZZ</name>
<proteinExistence type="predicted"/>
<dbReference type="EMBL" id="UOEG01000055">
    <property type="protein sequence ID" value="VAV90113.1"/>
    <property type="molecule type" value="Genomic_DNA"/>
</dbReference>
<evidence type="ECO:0000313" key="2">
    <source>
        <dbReference type="EMBL" id="VAV90113.1"/>
    </source>
</evidence>
<protein>
    <recommendedName>
        <fullName evidence="1">DUF6456 domain-containing protein</fullName>
    </recommendedName>
</protein>
<dbReference type="AlphaFoldDB" id="A0A3B0S0N2"/>
<evidence type="ECO:0000259" key="1">
    <source>
        <dbReference type="Pfam" id="PF20057"/>
    </source>
</evidence>
<gene>
    <name evidence="2" type="ORF">MNBD_ALPHA07-1653</name>
</gene>